<dbReference type="Bgee" id="ENSCATG00000016896">
    <property type="expression patterns" value="Expressed in pituitary gland"/>
</dbReference>
<reference evidence="4" key="2">
    <citation type="submission" date="2025-09" db="UniProtKB">
        <authorList>
            <consortium name="Ensembl"/>
        </authorList>
    </citation>
    <scope>IDENTIFICATION</scope>
</reference>
<keyword evidence="5" id="KW-1185">Reference proteome</keyword>
<name>A0A2K5KWA3_CERAT</name>
<dbReference type="Proteomes" id="UP000233060">
    <property type="component" value="Unassembled WGS sequence"/>
</dbReference>
<dbReference type="STRING" id="9531.ENSCATP00000004994"/>
<dbReference type="InterPro" id="IPR008625">
    <property type="entry name" value="GAGE_fam"/>
</dbReference>
<feature type="domain" description="GAGE" evidence="3">
    <location>
        <begin position="1"/>
        <end position="114"/>
    </location>
</feature>
<dbReference type="Pfam" id="PF05831">
    <property type="entry name" value="GAGE"/>
    <property type="match status" value="1"/>
</dbReference>
<dbReference type="PANTHER" id="PTHR14047:SF30">
    <property type="entry name" value="G ANTIGEN 1-RELATED"/>
    <property type="match status" value="1"/>
</dbReference>
<proteinExistence type="inferred from homology"/>
<evidence type="ECO:0000256" key="1">
    <source>
        <dbReference type="ARBA" id="ARBA00007043"/>
    </source>
</evidence>
<evidence type="ECO:0000256" key="2">
    <source>
        <dbReference type="SAM" id="MobiDB-lite"/>
    </source>
</evidence>
<evidence type="ECO:0000259" key="3">
    <source>
        <dbReference type="SMART" id="SM01379"/>
    </source>
</evidence>
<comment type="similarity">
    <text evidence="1">Belongs to the GAGE family.</text>
</comment>
<dbReference type="InterPro" id="IPR031320">
    <property type="entry name" value="GAGE"/>
</dbReference>
<accession>A0A2K5KWA3</accession>
<evidence type="ECO:0000313" key="5">
    <source>
        <dbReference type="Proteomes" id="UP000233060"/>
    </source>
</evidence>
<dbReference type="AlphaFoldDB" id="A0A2K5KWA3"/>
<sequence>MSWRGRSTYRPRPRRYVEPPEMIGPMLPEQFSDEEVEPPKPEEGEPATQSQDPAPAQEGEDEGASAGQGPELQADSQELVQLKTGCERGDGPDVKGMCLSNPEPGKLPEEGRQSLNHANCRVSVSRVLWF</sequence>
<dbReference type="SMART" id="SM01379">
    <property type="entry name" value="GAGE"/>
    <property type="match status" value="1"/>
</dbReference>
<dbReference type="Ensembl" id="ENSCATT00000019290.1">
    <property type="protein sequence ID" value="ENSCATP00000004994.1"/>
    <property type="gene ID" value="ENSCATG00000016896.1"/>
</dbReference>
<feature type="region of interest" description="Disordered" evidence="2">
    <location>
        <begin position="1"/>
        <end position="116"/>
    </location>
</feature>
<dbReference type="PANTHER" id="PTHR14047">
    <property type="entry name" value="P ANTIGEN FAMILY MEMBER 5-RELATED"/>
    <property type="match status" value="1"/>
</dbReference>
<reference evidence="4" key="1">
    <citation type="submission" date="2025-08" db="UniProtKB">
        <authorList>
            <consortium name="Ensembl"/>
        </authorList>
    </citation>
    <scope>IDENTIFICATION</scope>
</reference>
<protein>
    <recommendedName>
        <fullName evidence="3">GAGE domain-containing protein</fullName>
    </recommendedName>
</protein>
<organism evidence="4 5">
    <name type="scientific">Cercocebus atys</name>
    <name type="common">Sooty mangabey</name>
    <name type="synonym">Cercocebus torquatus atys</name>
    <dbReference type="NCBI Taxonomy" id="9531"/>
    <lineage>
        <taxon>Eukaryota</taxon>
        <taxon>Metazoa</taxon>
        <taxon>Chordata</taxon>
        <taxon>Craniata</taxon>
        <taxon>Vertebrata</taxon>
        <taxon>Euteleostomi</taxon>
        <taxon>Mammalia</taxon>
        <taxon>Eutheria</taxon>
        <taxon>Euarchontoglires</taxon>
        <taxon>Primates</taxon>
        <taxon>Haplorrhini</taxon>
        <taxon>Catarrhini</taxon>
        <taxon>Cercopithecidae</taxon>
        <taxon>Cercopithecinae</taxon>
        <taxon>Cercocebus</taxon>
    </lineage>
</organism>
<evidence type="ECO:0000313" key="4">
    <source>
        <dbReference type="Ensembl" id="ENSCATP00000004994.1"/>
    </source>
</evidence>
<dbReference type="GeneTree" id="ENSGT00940000153097"/>
<dbReference type="OMA" id="NHANCRV"/>